<accession>A0A3T1DCB1</accession>
<proteinExistence type="predicted"/>
<keyword evidence="2" id="KW-1185">Reference proteome</keyword>
<dbReference type="Proteomes" id="UP000289856">
    <property type="component" value="Chromosome"/>
</dbReference>
<name>A0A3T1DCB1_9BACL</name>
<evidence type="ECO:0000313" key="2">
    <source>
        <dbReference type="Proteomes" id="UP000289856"/>
    </source>
</evidence>
<dbReference type="KEGG" id="cohn:KCTCHS21_50730"/>
<protein>
    <submittedName>
        <fullName evidence="1">Uncharacterized protein</fullName>
    </submittedName>
</protein>
<dbReference type="EMBL" id="AP019400">
    <property type="protein sequence ID" value="BBI35674.1"/>
    <property type="molecule type" value="Genomic_DNA"/>
</dbReference>
<organism evidence="1 2">
    <name type="scientific">Cohnella abietis</name>
    <dbReference type="NCBI Taxonomy" id="2507935"/>
    <lineage>
        <taxon>Bacteria</taxon>
        <taxon>Bacillati</taxon>
        <taxon>Bacillota</taxon>
        <taxon>Bacilli</taxon>
        <taxon>Bacillales</taxon>
        <taxon>Paenibacillaceae</taxon>
        <taxon>Cohnella</taxon>
    </lineage>
</organism>
<gene>
    <name evidence="1" type="ORF">KCTCHS21_50730</name>
</gene>
<reference evidence="1 2" key="1">
    <citation type="submission" date="2019-01" db="EMBL/GenBank/DDBJ databases">
        <title>Complete genome sequence of Cohnella hallensis HS21 isolated from Korean fir (Abies koreana) rhizospheric soil.</title>
        <authorList>
            <person name="Jiang L."/>
            <person name="Kang S.W."/>
            <person name="Kim S."/>
            <person name="Jung J."/>
            <person name="Kim C.Y."/>
            <person name="Kim D.H."/>
            <person name="Kim S.W."/>
            <person name="Lee J."/>
        </authorList>
    </citation>
    <scope>NUCLEOTIDE SEQUENCE [LARGE SCALE GENOMIC DNA]</scope>
    <source>
        <strain evidence="1 2">HS21</strain>
    </source>
</reference>
<sequence length="53" mass="5821">MIRDTANITALNVQKTIAFRLSMNRSVNMLDVDEAKTIINAIISITDTKIKGG</sequence>
<dbReference type="AlphaFoldDB" id="A0A3T1DCB1"/>
<evidence type="ECO:0000313" key="1">
    <source>
        <dbReference type="EMBL" id="BBI35674.1"/>
    </source>
</evidence>